<feature type="region of interest" description="Disordered" evidence="1">
    <location>
        <begin position="38"/>
        <end position="73"/>
    </location>
</feature>
<evidence type="ECO:0000256" key="1">
    <source>
        <dbReference type="SAM" id="MobiDB-lite"/>
    </source>
</evidence>
<dbReference type="HOGENOM" id="CLU_2710193_0_0_1"/>
<dbReference type="RefSeq" id="XP_002906279.1">
    <property type="nucleotide sequence ID" value="XM_002906233.1"/>
</dbReference>
<dbReference type="Proteomes" id="UP000006643">
    <property type="component" value="Unassembled WGS sequence"/>
</dbReference>
<dbReference type="VEuPathDB" id="FungiDB:PITG_22714"/>
<proteinExistence type="predicted"/>
<dbReference type="KEGG" id="pif:PITG_22714"/>
<feature type="compositionally biased region" description="Basic and acidic residues" evidence="1">
    <location>
        <begin position="64"/>
        <end position="73"/>
    </location>
</feature>
<keyword evidence="3" id="KW-1185">Reference proteome</keyword>
<protein>
    <submittedName>
        <fullName evidence="2">Uncharacterized protein</fullName>
    </submittedName>
</protein>
<dbReference type="AlphaFoldDB" id="D0MZL7"/>
<accession>D0MZL7</accession>
<evidence type="ECO:0000313" key="2">
    <source>
        <dbReference type="EMBL" id="EEY65680.1"/>
    </source>
</evidence>
<dbReference type="STRING" id="403677.D0MZL7"/>
<sequence>MRRARLRRLQMQKQAAIVAVSPAISRLASRAQPQIKEKNNVALSANSSKRKAARKVNASNPVKFSEKKKSLRK</sequence>
<name>D0MZL7_PHYIT</name>
<evidence type="ECO:0000313" key="3">
    <source>
        <dbReference type="Proteomes" id="UP000006643"/>
    </source>
</evidence>
<gene>
    <name evidence="2" type="ORF">PITG_22714</name>
</gene>
<dbReference type="EMBL" id="DS028121">
    <property type="protein sequence ID" value="EEY65680.1"/>
    <property type="molecule type" value="Genomic_DNA"/>
</dbReference>
<reference evidence="3" key="1">
    <citation type="journal article" date="2009" name="Nature">
        <title>Genome sequence and analysis of the Irish potato famine pathogen Phytophthora infestans.</title>
        <authorList>
            <consortium name="The Broad Institute Genome Sequencing Platform"/>
            <person name="Haas B.J."/>
            <person name="Kamoun S."/>
            <person name="Zody M.C."/>
            <person name="Jiang R.H."/>
            <person name="Handsaker R.E."/>
            <person name="Cano L.M."/>
            <person name="Grabherr M."/>
            <person name="Kodira C.D."/>
            <person name="Raffaele S."/>
            <person name="Torto-Alalibo T."/>
            <person name="Bozkurt T.O."/>
            <person name="Ah-Fong A.M."/>
            <person name="Alvarado L."/>
            <person name="Anderson V.L."/>
            <person name="Armstrong M.R."/>
            <person name="Avrova A."/>
            <person name="Baxter L."/>
            <person name="Beynon J."/>
            <person name="Boevink P.C."/>
            <person name="Bollmann S.R."/>
            <person name="Bos J.I."/>
            <person name="Bulone V."/>
            <person name="Cai G."/>
            <person name="Cakir C."/>
            <person name="Carrington J.C."/>
            <person name="Chawner M."/>
            <person name="Conti L."/>
            <person name="Costanzo S."/>
            <person name="Ewan R."/>
            <person name="Fahlgren N."/>
            <person name="Fischbach M.A."/>
            <person name="Fugelstad J."/>
            <person name="Gilroy E.M."/>
            <person name="Gnerre S."/>
            <person name="Green P.J."/>
            <person name="Grenville-Briggs L.J."/>
            <person name="Griffith J."/>
            <person name="Grunwald N.J."/>
            <person name="Horn K."/>
            <person name="Horner N.R."/>
            <person name="Hu C.H."/>
            <person name="Huitema E."/>
            <person name="Jeong D.H."/>
            <person name="Jones A.M."/>
            <person name="Jones J.D."/>
            <person name="Jones R.W."/>
            <person name="Karlsson E.K."/>
            <person name="Kunjeti S.G."/>
            <person name="Lamour K."/>
            <person name="Liu Z."/>
            <person name="Ma L."/>
            <person name="Maclean D."/>
            <person name="Chibucos M.C."/>
            <person name="McDonald H."/>
            <person name="McWalters J."/>
            <person name="Meijer H.J."/>
            <person name="Morgan W."/>
            <person name="Morris P.F."/>
            <person name="Munro C.A."/>
            <person name="O'Neill K."/>
            <person name="Ospina-Giraldo M."/>
            <person name="Pinzon A."/>
            <person name="Pritchard L."/>
            <person name="Ramsahoye B."/>
            <person name="Ren Q."/>
            <person name="Restrepo S."/>
            <person name="Roy S."/>
            <person name="Sadanandom A."/>
            <person name="Savidor A."/>
            <person name="Schornack S."/>
            <person name="Schwartz D.C."/>
            <person name="Schumann U.D."/>
            <person name="Schwessinger B."/>
            <person name="Seyer L."/>
            <person name="Sharpe T."/>
            <person name="Silvar C."/>
            <person name="Song J."/>
            <person name="Studholme D.J."/>
            <person name="Sykes S."/>
            <person name="Thines M."/>
            <person name="van de Vondervoort P.J."/>
            <person name="Phuntumart V."/>
            <person name="Wawra S."/>
            <person name="Weide R."/>
            <person name="Win J."/>
            <person name="Young C."/>
            <person name="Zhou S."/>
            <person name="Fry W."/>
            <person name="Meyers B.C."/>
            <person name="van West P."/>
            <person name="Ristaino J."/>
            <person name="Govers F."/>
            <person name="Birch P.R."/>
            <person name="Whisson S.C."/>
            <person name="Judelson H.S."/>
            <person name="Nusbaum C."/>
        </authorList>
    </citation>
    <scope>NUCLEOTIDE SEQUENCE [LARGE SCALE GENOMIC DNA]</scope>
    <source>
        <strain evidence="3">T30-4</strain>
    </source>
</reference>
<dbReference type="GeneID" id="9464603"/>
<dbReference type="InParanoid" id="D0MZL7"/>
<organism evidence="2 3">
    <name type="scientific">Phytophthora infestans (strain T30-4)</name>
    <name type="common">Potato late blight agent</name>
    <dbReference type="NCBI Taxonomy" id="403677"/>
    <lineage>
        <taxon>Eukaryota</taxon>
        <taxon>Sar</taxon>
        <taxon>Stramenopiles</taxon>
        <taxon>Oomycota</taxon>
        <taxon>Peronosporomycetes</taxon>
        <taxon>Peronosporales</taxon>
        <taxon>Peronosporaceae</taxon>
        <taxon>Phytophthora</taxon>
    </lineage>
</organism>